<dbReference type="SUPFAM" id="SSF55681">
    <property type="entry name" value="Class II aaRS and biotin synthetases"/>
    <property type="match status" value="1"/>
</dbReference>
<dbReference type="InterPro" id="IPR006195">
    <property type="entry name" value="aa-tRNA-synth_II"/>
</dbReference>
<dbReference type="AlphaFoldDB" id="A0A5B2WH07"/>
<gene>
    <name evidence="2" type="ORF">F0L68_39075</name>
</gene>
<dbReference type="InterPro" id="IPR045864">
    <property type="entry name" value="aa-tRNA-synth_II/BPL/LPL"/>
</dbReference>
<evidence type="ECO:0000259" key="1">
    <source>
        <dbReference type="PROSITE" id="PS50862"/>
    </source>
</evidence>
<dbReference type="EMBL" id="VUOB01000093">
    <property type="protein sequence ID" value="KAA2250148.1"/>
    <property type="molecule type" value="Genomic_DNA"/>
</dbReference>
<dbReference type="Proteomes" id="UP000323454">
    <property type="component" value="Unassembled WGS sequence"/>
</dbReference>
<keyword evidence="3" id="KW-1185">Reference proteome</keyword>
<dbReference type="Gene3D" id="3.30.930.10">
    <property type="entry name" value="Bira Bifunctional Protein, Domain 2"/>
    <property type="match status" value="1"/>
</dbReference>
<reference evidence="2 3" key="1">
    <citation type="submission" date="2019-09" db="EMBL/GenBank/DDBJ databases">
        <title>Goodfellowia gen. nov., a new genus of the Pseudonocardineae related to Actinoalloteichus, containing Goodfellowia coeruleoviolacea gen. nov., comb. nov. gen. nov., comb. nov.</title>
        <authorList>
            <person name="Labeda D."/>
        </authorList>
    </citation>
    <scope>NUCLEOTIDE SEQUENCE [LARGE SCALE GENOMIC DNA]</scope>
    <source>
        <strain evidence="2 3">AN110305</strain>
    </source>
</reference>
<protein>
    <recommendedName>
        <fullName evidence="1">Aminoacyl-transfer RNA synthetases class-II family profile domain-containing protein</fullName>
    </recommendedName>
</protein>
<sequence>MQQPTRTDETGGAAEVAVRNGLATLGPDAVGLRAALDGTFAGWGTARGALPMLYAPLLAVADLDRIDYLNNFPHLGTAATGLLPEAAKRYSAKSEPTSAIPADDLQDAGYLLPSAACYSVYLNLAGSVIDEVHTVTTVANCFRREDHFDGLRRLLGFSMREVVVVGERDAVLNRLAELKKRVTEFLAEIELPITVAAASDPFFDSSGGRSLMAQLFPVKEEFVFGEGLAIGSVNFHRNFFGERCDIRTVGGEPAFSGCVAFGLERWISALTTHFGVGPAEVSARLADVLGTRP</sequence>
<evidence type="ECO:0000313" key="3">
    <source>
        <dbReference type="Proteomes" id="UP000323454"/>
    </source>
</evidence>
<dbReference type="RefSeq" id="WP_149854966.1">
    <property type="nucleotide sequence ID" value="NZ_VUOB01000093.1"/>
</dbReference>
<accession>A0A5B2WH07</accession>
<name>A0A5B2WH07_9PSEU</name>
<reference evidence="2 3" key="2">
    <citation type="submission" date="2019-09" db="EMBL/GenBank/DDBJ databases">
        <authorList>
            <person name="Jin C."/>
        </authorList>
    </citation>
    <scope>NUCLEOTIDE SEQUENCE [LARGE SCALE GENOMIC DNA]</scope>
    <source>
        <strain evidence="2 3">AN110305</strain>
    </source>
</reference>
<evidence type="ECO:0000313" key="2">
    <source>
        <dbReference type="EMBL" id="KAA2250148.1"/>
    </source>
</evidence>
<dbReference type="PROSITE" id="PS50862">
    <property type="entry name" value="AA_TRNA_LIGASE_II"/>
    <property type="match status" value="1"/>
</dbReference>
<proteinExistence type="predicted"/>
<feature type="domain" description="Aminoacyl-transfer RNA synthetases class-II family profile" evidence="1">
    <location>
        <begin position="135"/>
        <end position="293"/>
    </location>
</feature>
<dbReference type="OrthoDB" id="583154at2"/>
<organism evidence="2 3">
    <name type="scientific">Solihabitans fulvus</name>
    <dbReference type="NCBI Taxonomy" id="1892852"/>
    <lineage>
        <taxon>Bacteria</taxon>
        <taxon>Bacillati</taxon>
        <taxon>Actinomycetota</taxon>
        <taxon>Actinomycetes</taxon>
        <taxon>Pseudonocardiales</taxon>
        <taxon>Pseudonocardiaceae</taxon>
        <taxon>Solihabitans</taxon>
    </lineage>
</organism>
<comment type="caution">
    <text evidence="2">The sequence shown here is derived from an EMBL/GenBank/DDBJ whole genome shotgun (WGS) entry which is preliminary data.</text>
</comment>